<protein>
    <submittedName>
        <fullName evidence="2">Replication protein A 70 kDa DNA-binding subunit B</fullName>
    </submittedName>
</protein>
<dbReference type="InterPro" id="IPR012340">
    <property type="entry name" value="NA-bd_OB-fold"/>
</dbReference>
<dbReference type="Gene3D" id="2.130.10.10">
    <property type="entry name" value="YVTN repeat-like/Quinoprotein amine dehydrogenase"/>
    <property type="match status" value="1"/>
</dbReference>
<reference evidence="2" key="1">
    <citation type="journal article" date="2019" name="Sci. Rep.">
        <title>Draft genome of Tanacetum cinerariifolium, the natural source of mosquito coil.</title>
        <authorList>
            <person name="Yamashiro T."/>
            <person name="Shiraishi A."/>
            <person name="Satake H."/>
            <person name="Nakayama K."/>
        </authorList>
    </citation>
    <scope>NUCLEOTIDE SEQUENCE</scope>
</reference>
<accession>A0A6L2MKP5</accession>
<dbReference type="Gene3D" id="2.40.50.140">
    <property type="entry name" value="Nucleic acid-binding proteins"/>
    <property type="match status" value="1"/>
</dbReference>
<dbReference type="SUPFAM" id="SSF50998">
    <property type="entry name" value="Quinoprotein alcohol dehydrogenase-like"/>
    <property type="match status" value="1"/>
</dbReference>
<dbReference type="PANTHER" id="PTHR47165">
    <property type="entry name" value="OS03G0429900 PROTEIN"/>
    <property type="match status" value="1"/>
</dbReference>
<name>A0A6L2MKP5_TANCI</name>
<comment type="caution">
    <text evidence="2">The sequence shown here is derived from an EMBL/GenBank/DDBJ whole genome shotgun (WGS) entry which is preliminary data.</text>
</comment>
<dbReference type="EMBL" id="BKCJ010006767">
    <property type="protein sequence ID" value="GEU73837.1"/>
    <property type="molecule type" value="Genomic_DNA"/>
</dbReference>
<proteinExistence type="predicted"/>
<dbReference type="InterPro" id="IPR011047">
    <property type="entry name" value="Quinoprotein_ADH-like_sf"/>
</dbReference>
<organism evidence="2">
    <name type="scientific">Tanacetum cinerariifolium</name>
    <name type="common">Dalmatian daisy</name>
    <name type="synonym">Chrysanthemum cinerariifolium</name>
    <dbReference type="NCBI Taxonomy" id="118510"/>
    <lineage>
        <taxon>Eukaryota</taxon>
        <taxon>Viridiplantae</taxon>
        <taxon>Streptophyta</taxon>
        <taxon>Embryophyta</taxon>
        <taxon>Tracheophyta</taxon>
        <taxon>Spermatophyta</taxon>
        <taxon>Magnoliopsida</taxon>
        <taxon>eudicotyledons</taxon>
        <taxon>Gunneridae</taxon>
        <taxon>Pentapetalae</taxon>
        <taxon>asterids</taxon>
        <taxon>campanulids</taxon>
        <taxon>Asterales</taxon>
        <taxon>Asteraceae</taxon>
        <taxon>Asteroideae</taxon>
        <taxon>Anthemideae</taxon>
        <taxon>Anthemidinae</taxon>
        <taxon>Tanacetum</taxon>
    </lineage>
</organism>
<gene>
    <name evidence="2" type="ORF">Tci_045815</name>
</gene>
<dbReference type="AlphaFoldDB" id="A0A6L2MKP5"/>
<keyword evidence="2" id="KW-0238">DNA-binding</keyword>
<dbReference type="PANTHER" id="PTHR47165:SF4">
    <property type="entry name" value="OS03G0429900 PROTEIN"/>
    <property type="match status" value="1"/>
</dbReference>
<dbReference type="InterPro" id="IPR015943">
    <property type="entry name" value="WD40/YVTN_repeat-like_dom_sf"/>
</dbReference>
<evidence type="ECO:0000313" key="2">
    <source>
        <dbReference type="EMBL" id="GEU73837.1"/>
    </source>
</evidence>
<sequence>MACNFVQKKLEEKQLEEEQAAKAQKWKLPVCYDDDDDAERSNSLKDNLISRLPPCSAITPDEPVLSTEEPDNSLRESDLFLEVDAFLAIEDEFTSSQFPKSYLNPEEDMLLFEAFLIDDHSSDFKTKSSSTSLNSLLEETNNFDNSLPEFTTFSKVLFDAECESDSSDDQSCSDKASKIDSLLDEFVGELTLLKSIPPGIDETDCDFEEDIRLIEKLLYDNSSPRPPEEFVSTNYDAKIKSFSPSPIFVKGSDSLMEENDLFCTPGIEDKDYDFERDILIPKDLPRNNTLSFAKKESFHFDIPSDVKEWPFRKRAREYEEHGRKDRDRDRRTNDIVFRQGPWEGSCVKASVEKIVSGDQAVNPSPKKVRKTSTSAILSHQKRDARPHSSTSKISLPEGQCYIISNFGVAENGGRLPLLPNRWKISLYKGSEIKRIEQIDENFIGFVNEPFTRILDPNNQYHEHDSVDVVGTVVAIGNIIPVNGYGCSKIRRTVVIEDAESLRLECTVWDNWALMWNEYSDKLDEVGHLDIVLILGKVKYWNNKPAIHNALFGTRIYINKDITPLKSFRKSYEAQNENNASDFRIQIHNQENHVVTPAVFMHGPVKRMVGMIRNIEPETHYVVYATIHSIQYENGWAYTGCKACNTKVTAIASKCASSSKNQKNYFIQPIIDSGDEEYSSESKEVNEDDEDYFSSTSIERMRMRKMTLQLHQVKQMRVFGYQFKKVFLVDSASIFPQLSSGFLELELDKGLCLFYNYLFDVIGNYVYYGDNVIEEEKAIKEQLRELRCKSKKGSLYSLDPTTGSVLWSYETGATTYGGVSASYGCIYVGHCKSSKVALQPLKEEEEDQGMHDNVLIRGLDQPL</sequence>
<dbReference type="CDD" id="cd04481">
    <property type="entry name" value="RPA1_DBD_B_like"/>
    <property type="match status" value="1"/>
</dbReference>
<evidence type="ECO:0000256" key="1">
    <source>
        <dbReference type="SAM" id="MobiDB-lite"/>
    </source>
</evidence>
<feature type="region of interest" description="Disordered" evidence="1">
    <location>
        <begin position="358"/>
        <end position="392"/>
    </location>
</feature>
<dbReference type="SUPFAM" id="SSF50249">
    <property type="entry name" value="Nucleic acid-binding proteins"/>
    <property type="match status" value="1"/>
</dbReference>
<dbReference type="GO" id="GO:0003677">
    <property type="term" value="F:DNA binding"/>
    <property type="evidence" value="ECO:0007669"/>
    <property type="project" value="UniProtKB-KW"/>
</dbReference>